<protein>
    <recommendedName>
        <fullName evidence="4">Endonuclease/exonuclease/phosphatase domain-containing protein</fullName>
    </recommendedName>
</protein>
<sequence length="642" mass="68474">MARDGSDVPLVTPQESAEELPGAPGAAGLPCQEGGPPPGAAGRARRGLWGGGLLCALGGACVWLAGRPGRGPLRSWVQGASGLEGEAGQPGEEAARGLPGEEAEGGEASERLALVTAAKVDWRGATWVRGGDGENCEDACERFGLTCYESEDSWPQHKADVSHIAEGLGLECRDHVSAENTYDPFVAGPFCSFGPWKPPNVWADWRPRNVRSCKAAPPRATTRLCSCVQEIPPKGCQECSRDCWQTGSCCKAEEDGCSQDPMLDKQHPDYTWWGAAVNWEWAGVVPDSKWMENVTSYEDLPVLWNATTDHVKPLRIKVLTYNLYWWNLFDKNGGSDGAAGKLVAESGSDTPYDLMAFQECENIGWVLGDAGLSDSYDHLEEFYSMCVAWRNETWRRLDSGHDAVATDGGWVRNNKWGDRCMSWVRLEHRERGDRVFFANHHGPLPINSGGEAGGLATAHNLLATIKTHAEEGDVIIFTGDFNSDYRSATVKMVSTRLTLGYHGESFGGIDNIFANTGNASFSERRNLGGAGSDHDALTATVVVPTGARAVTALAAGARREAVAARRGHDGLGAARNATAHKATASGHKATARKAATARQAAAARRGHDGLPDSRGLGQQKGGAGRAAVFAAPVGVMAIALWG</sequence>
<evidence type="ECO:0000256" key="1">
    <source>
        <dbReference type="SAM" id="MobiDB-lite"/>
    </source>
</evidence>
<dbReference type="InterPro" id="IPR036691">
    <property type="entry name" value="Endo/exonu/phosph_ase_sf"/>
</dbReference>
<feature type="region of interest" description="Disordered" evidence="1">
    <location>
        <begin position="1"/>
        <end position="43"/>
    </location>
</feature>
<dbReference type="Proteomes" id="UP001189429">
    <property type="component" value="Unassembled WGS sequence"/>
</dbReference>
<feature type="region of interest" description="Disordered" evidence="1">
    <location>
        <begin position="81"/>
        <end position="108"/>
    </location>
</feature>
<evidence type="ECO:0008006" key="4">
    <source>
        <dbReference type="Google" id="ProtNLM"/>
    </source>
</evidence>
<dbReference type="EMBL" id="CAUYUJ010006191">
    <property type="protein sequence ID" value="CAK0816448.1"/>
    <property type="molecule type" value="Genomic_DNA"/>
</dbReference>
<feature type="region of interest" description="Disordered" evidence="1">
    <location>
        <begin position="600"/>
        <end position="620"/>
    </location>
</feature>
<name>A0ABN9RBV3_9DINO</name>
<dbReference type="SUPFAM" id="SSF56219">
    <property type="entry name" value="DNase I-like"/>
    <property type="match status" value="1"/>
</dbReference>
<accession>A0ABN9RBV3</accession>
<evidence type="ECO:0000313" key="2">
    <source>
        <dbReference type="EMBL" id="CAK0816448.1"/>
    </source>
</evidence>
<evidence type="ECO:0000313" key="3">
    <source>
        <dbReference type="Proteomes" id="UP001189429"/>
    </source>
</evidence>
<reference evidence="2" key="1">
    <citation type="submission" date="2023-10" db="EMBL/GenBank/DDBJ databases">
        <authorList>
            <person name="Chen Y."/>
            <person name="Shah S."/>
            <person name="Dougan E. K."/>
            <person name="Thang M."/>
            <person name="Chan C."/>
        </authorList>
    </citation>
    <scope>NUCLEOTIDE SEQUENCE [LARGE SCALE GENOMIC DNA]</scope>
</reference>
<proteinExistence type="predicted"/>
<dbReference type="Gene3D" id="3.60.10.10">
    <property type="entry name" value="Endonuclease/exonuclease/phosphatase"/>
    <property type="match status" value="1"/>
</dbReference>
<feature type="compositionally biased region" description="Low complexity" evidence="1">
    <location>
        <begin position="19"/>
        <end position="30"/>
    </location>
</feature>
<organism evidence="2 3">
    <name type="scientific">Prorocentrum cordatum</name>
    <dbReference type="NCBI Taxonomy" id="2364126"/>
    <lineage>
        <taxon>Eukaryota</taxon>
        <taxon>Sar</taxon>
        <taxon>Alveolata</taxon>
        <taxon>Dinophyceae</taxon>
        <taxon>Prorocentrales</taxon>
        <taxon>Prorocentraceae</taxon>
        <taxon>Prorocentrum</taxon>
    </lineage>
</organism>
<keyword evidence="3" id="KW-1185">Reference proteome</keyword>
<feature type="compositionally biased region" description="Low complexity" evidence="1">
    <location>
        <begin position="83"/>
        <end position="100"/>
    </location>
</feature>
<comment type="caution">
    <text evidence="2">The sequence shown here is derived from an EMBL/GenBank/DDBJ whole genome shotgun (WGS) entry which is preliminary data.</text>
</comment>
<gene>
    <name evidence="2" type="ORF">PCOR1329_LOCUS19401</name>
</gene>